<accession>A0A5C3MKC4</accession>
<dbReference type="PANTHER" id="PTHR11685">
    <property type="entry name" value="RBR FAMILY RING FINGER AND IBR DOMAIN-CONTAINING"/>
    <property type="match status" value="1"/>
</dbReference>
<dbReference type="Gene3D" id="3.30.40.10">
    <property type="entry name" value="Zinc/RING finger domain, C3HC4 (zinc finger)"/>
    <property type="match status" value="1"/>
</dbReference>
<dbReference type="Proteomes" id="UP000305948">
    <property type="component" value="Unassembled WGS sequence"/>
</dbReference>
<evidence type="ECO:0000256" key="7">
    <source>
        <dbReference type="ARBA" id="ARBA00022786"/>
    </source>
</evidence>
<feature type="domain" description="RING-type" evidence="9">
    <location>
        <begin position="11"/>
        <end position="200"/>
    </location>
</feature>
<organism evidence="10 11">
    <name type="scientific">Heliocybe sulcata</name>
    <dbReference type="NCBI Taxonomy" id="5364"/>
    <lineage>
        <taxon>Eukaryota</taxon>
        <taxon>Fungi</taxon>
        <taxon>Dikarya</taxon>
        <taxon>Basidiomycota</taxon>
        <taxon>Agaricomycotina</taxon>
        <taxon>Agaricomycetes</taxon>
        <taxon>Gloeophyllales</taxon>
        <taxon>Gloeophyllaceae</taxon>
        <taxon>Heliocybe</taxon>
    </lineage>
</organism>
<keyword evidence="5" id="KW-0677">Repeat</keyword>
<evidence type="ECO:0000256" key="8">
    <source>
        <dbReference type="ARBA" id="ARBA00022833"/>
    </source>
</evidence>
<keyword evidence="3" id="KW-0808">Transferase</keyword>
<protein>
    <recommendedName>
        <fullName evidence="2">RBR-type E3 ubiquitin transferase</fullName>
        <ecNumber evidence="2">2.3.2.31</ecNumber>
    </recommendedName>
</protein>
<dbReference type="InterPro" id="IPR044066">
    <property type="entry name" value="TRIAD_supradom"/>
</dbReference>
<dbReference type="InterPro" id="IPR031127">
    <property type="entry name" value="E3_UB_ligase_RBR"/>
</dbReference>
<evidence type="ECO:0000256" key="1">
    <source>
        <dbReference type="ARBA" id="ARBA00001798"/>
    </source>
</evidence>
<dbReference type="EMBL" id="ML213546">
    <property type="protein sequence ID" value="TFK45347.1"/>
    <property type="molecule type" value="Genomic_DNA"/>
</dbReference>
<evidence type="ECO:0000313" key="11">
    <source>
        <dbReference type="Proteomes" id="UP000305948"/>
    </source>
</evidence>
<dbReference type="InterPro" id="IPR013083">
    <property type="entry name" value="Znf_RING/FYVE/PHD"/>
</dbReference>
<dbReference type="OrthoDB" id="9977870at2759"/>
<dbReference type="Pfam" id="PF17123">
    <property type="entry name" value="zf-RING_11"/>
    <property type="match status" value="1"/>
</dbReference>
<comment type="catalytic activity">
    <reaction evidence="1">
        <text>[E2 ubiquitin-conjugating enzyme]-S-ubiquitinyl-L-cysteine + [acceptor protein]-L-lysine = [E2 ubiquitin-conjugating enzyme]-L-cysteine + [acceptor protein]-N(6)-ubiquitinyl-L-lysine.</text>
        <dbReference type="EC" id="2.3.2.31"/>
    </reaction>
</comment>
<dbReference type="GO" id="GO:0061630">
    <property type="term" value="F:ubiquitin protein ligase activity"/>
    <property type="evidence" value="ECO:0007669"/>
    <property type="project" value="UniProtKB-EC"/>
</dbReference>
<dbReference type="STRING" id="5364.A0A5C3MKC4"/>
<dbReference type="InterPro" id="IPR002867">
    <property type="entry name" value="IBR_dom"/>
</dbReference>
<dbReference type="AlphaFoldDB" id="A0A5C3MKC4"/>
<dbReference type="EC" id="2.3.2.31" evidence="2"/>
<dbReference type="GO" id="GO:0016567">
    <property type="term" value="P:protein ubiquitination"/>
    <property type="evidence" value="ECO:0007669"/>
    <property type="project" value="InterPro"/>
</dbReference>
<sequence length="289" mass="32940">MSLPRQASRAAKVECTICMTTVFAGEAVTVPCGHHYDFDCLVELFKQAIKDESLMPARCCKKHIPLDLAEPHLTEEQVTEYRAKEVEHSTPNRLYCPQAACSAFLGAADKSRGIVTCFKCRVRVCSECKNLEHPYGTCRPNSGDETLLEIARQEGYQRCPTCRRFTELAHGCYHMTCICRAQFCYVCGASWKTCGCPQWDEGRLLDRAQQQVRAEFGRPAQAIQAPLFRQRVAAAVQDLRYNHDCQHGIWMYRTGGGHCEECGHYLNKFLLRCRQCHMVACVRCRRNRL</sequence>
<keyword evidence="8" id="KW-0862">Zinc</keyword>
<keyword evidence="4" id="KW-0479">Metal-binding</keyword>
<dbReference type="CDD" id="cd22584">
    <property type="entry name" value="Rcat_RBR_unk"/>
    <property type="match status" value="1"/>
</dbReference>
<name>A0A5C3MKC4_9AGAM</name>
<dbReference type="PROSITE" id="PS51873">
    <property type="entry name" value="TRIAD"/>
    <property type="match status" value="1"/>
</dbReference>
<gene>
    <name evidence="10" type="ORF">OE88DRAFT_1225121</name>
</gene>
<proteinExistence type="predicted"/>
<dbReference type="Gene3D" id="1.20.120.1750">
    <property type="match status" value="1"/>
</dbReference>
<keyword evidence="11" id="KW-1185">Reference proteome</keyword>
<evidence type="ECO:0000256" key="5">
    <source>
        <dbReference type="ARBA" id="ARBA00022737"/>
    </source>
</evidence>
<dbReference type="SUPFAM" id="SSF57850">
    <property type="entry name" value="RING/U-box"/>
    <property type="match status" value="3"/>
</dbReference>
<evidence type="ECO:0000259" key="9">
    <source>
        <dbReference type="PROSITE" id="PS51873"/>
    </source>
</evidence>
<evidence type="ECO:0000256" key="6">
    <source>
        <dbReference type="ARBA" id="ARBA00022771"/>
    </source>
</evidence>
<dbReference type="InterPro" id="IPR001841">
    <property type="entry name" value="Znf_RING"/>
</dbReference>
<keyword evidence="7" id="KW-0833">Ubl conjugation pathway</keyword>
<dbReference type="GO" id="GO:0008270">
    <property type="term" value="F:zinc ion binding"/>
    <property type="evidence" value="ECO:0007669"/>
    <property type="project" value="UniProtKB-KW"/>
</dbReference>
<evidence type="ECO:0000313" key="10">
    <source>
        <dbReference type="EMBL" id="TFK45347.1"/>
    </source>
</evidence>
<dbReference type="CDD" id="cd20335">
    <property type="entry name" value="BRcat_RBR"/>
    <property type="match status" value="1"/>
</dbReference>
<keyword evidence="6" id="KW-0863">Zinc-finger</keyword>
<evidence type="ECO:0000256" key="3">
    <source>
        <dbReference type="ARBA" id="ARBA00022679"/>
    </source>
</evidence>
<dbReference type="Pfam" id="PF01485">
    <property type="entry name" value="IBR"/>
    <property type="match status" value="1"/>
</dbReference>
<reference evidence="10 11" key="1">
    <citation type="journal article" date="2019" name="Nat. Ecol. Evol.">
        <title>Megaphylogeny resolves global patterns of mushroom evolution.</title>
        <authorList>
            <person name="Varga T."/>
            <person name="Krizsan K."/>
            <person name="Foldi C."/>
            <person name="Dima B."/>
            <person name="Sanchez-Garcia M."/>
            <person name="Sanchez-Ramirez S."/>
            <person name="Szollosi G.J."/>
            <person name="Szarkandi J.G."/>
            <person name="Papp V."/>
            <person name="Albert L."/>
            <person name="Andreopoulos W."/>
            <person name="Angelini C."/>
            <person name="Antonin V."/>
            <person name="Barry K.W."/>
            <person name="Bougher N.L."/>
            <person name="Buchanan P."/>
            <person name="Buyck B."/>
            <person name="Bense V."/>
            <person name="Catcheside P."/>
            <person name="Chovatia M."/>
            <person name="Cooper J."/>
            <person name="Damon W."/>
            <person name="Desjardin D."/>
            <person name="Finy P."/>
            <person name="Geml J."/>
            <person name="Haridas S."/>
            <person name="Hughes K."/>
            <person name="Justo A."/>
            <person name="Karasinski D."/>
            <person name="Kautmanova I."/>
            <person name="Kiss B."/>
            <person name="Kocsube S."/>
            <person name="Kotiranta H."/>
            <person name="LaButti K.M."/>
            <person name="Lechner B.E."/>
            <person name="Liimatainen K."/>
            <person name="Lipzen A."/>
            <person name="Lukacs Z."/>
            <person name="Mihaltcheva S."/>
            <person name="Morgado L.N."/>
            <person name="Niskanen T."/>
            <person name="Noordeloos M.E."/>
            <person name="Ohm R.A."/>
            <person name="Ortiz-Santana B."/>
            <person name="Ovrebo C."/>
            <person name="Racz N."/>
            <person name="Riley R."/>
            <person name="Savchenko A."/>
            <person name="Shiryaev A."/>
            <person name="Soop K."/>
            <person name="Spirin V."/>
            <person name="Szebenyi C."/>
            <person name="Tomsovsky M."/>
            <person name="Tulloss R.E."/>
            <person name="Uehling J."/>
            <person name="Grigoriev I.V."/>
            <person name="Vagvolgyi C."/>
            <person name="Papp T."/>
            <person name="Martin F.M."/>
            <person name="Miettinen O."/>
            <person name="Hibbett D.S."/>
            <person name="Nagy L.G."/>
        </authorList>
    </citation>
    <scope>NUCLEOTIDE SEQUENCE [LARGE SCALE GENOMIC DNA]</scope>
    <source>
        <strain evidence="10 11">OMC1185</strain>
    </source>
</reference>
<evidence type="ECO:0000256" key="2">
    <source>
        <dbReference type="ARBA" id="ARBA00012251"/>
    </source>
</evidence>
<evidence type="ECO:0000256" key="4">
    <source>
        <dbReference type="ARBA" id="ARBA00022723"/>
    </source>
</evidence>